<evidence type="ECO:0000259" key="5">
    <source>
        <dbReference type="SMART" id="SM01144"/>
    </source>
</evidence>
<feature type="domain" description="DTW" evidence="5">
    <location>
        <begin position="54"/>
        <end position="247"/>
    </location>
</feature>
<dbReference type="InterPro" id="IPR039262">
    <property type="entry name" value="DTWD2/TAPT"/>
</dbReference>
<dbReference type="PANTHER" id="PTHR21392:SF1">
    <property type="entry name" value="TRNA-URIDINE AMINOCARBOXYPROPYLTRANSFERASE"/>
    <property type="match status" value="1"/>
</dbReference>
<keyword evidence="7" id="KW-1185">Reference proteome</keyword>
<dbReference type="PANTHER" id="PTHR21392">
    <property type="entry name" value="TRNA-URIDINE AMINOCARBOXYPROPYLTRANSFERASE 2"/>
    <property type="match status" value="1"/>
</dbReference>
<proteinExistence type="predicted"/>
<dbReference type="EC" id="2.5.1.25" evidence="1"/>
<keyword evidence="4" id="KW-0819">tRNA processing</keyword>
<evidence type="ECO:0000256" key="2">
    <source>
        <dbReference type="ARBA" id="ARBA00022679"/>
    </source>
</evidence>
<evidence type="ECO:0000256" key="1">
    <source>
        <dbReference type="ARBA" id="ARBA00012386"/>
    </source>
</evidence>
<dbReference type="EMBL" id="JBELOE010000255">
    <property type="protein sequence ID" value="MER2493194.1"/>
    <property type="molecule type" value="Genomic_DNA"/>
</dbReference>
<organism evidence="6 7">
    <name type="scientific">Catenovulum sediminis</name>
    <dbReference type="NCBI Taxonomy" id="1740262"/>
    <lineage>
        <taxon>Bacteria</taxon>
        <taxon>Pseudomonadati</taxon>
        <taxon>Pseudomonadota</taxon>
        <taxon>Gammaproteobacteria</taxon>
        <taxon>Alteromonadales</taxon>
        <taxon>Alteromonadaceae</taxon>
        <taxon>Catenovulum</taxon>
    </lineage>
</organism>
<keyword evidence="2" id="KW-0808">Transferase</keyword>
<evidence type="ECO:0000256" key="3">
    <source>
        <dbReference type="ARBA" id="ARBA00022691"/>
    </source>
</evidence>
<evidence type="ECO:0000313" key="6">
    <source>
        <dbReference type="EMBL" id="MER2493194.1"/>
    </source>
</evidence>
<dbReference type="Pfam" id="PF03942">
    <property type="entry name" value="DTW"/>
    <property type="match status" value="1"/>
</dbReference>
<evidence type="ECO:0000256" key="4">
    <source>
        <dbReference type="ARBA" id="ARBA00022694"/>
    </source>
</evidence>
<comment type="caution">
    <text evidence="6">The sequence shown here is derived from an EMBL/GenBank/DDBJ whole genome shotgun (WGS) entry which is preliminary data.</text>
</comment>
<protein>
    <recommendedName>
        <fullName evidence="1">tRNA-uridine aminocarboxypropyltransferase</fullName>
        <ecNumber evidence="1">2.5.1.25</ecNumber>
    </recommendedName>
</protein>
<dbReference type="InterPro" id="IPR005636">
    <property type="entry name" value="DTW"/>
</dbReference>
<dbReference type="SMART" id="SM01144">
    <property type="entry name" value="DTW"/>
    <property type="match status" value="1"/>
</dbReference>
<keyword evidence="3" id="KW-0949">S-adenosyl-L-methionine</keyword>
<gene>
    <name evidence="6" type="ORF">ABS311_15030</name>
</gene>
<reference evidence="6 7" key="1">
    <citation type="submission" date="2024-06" db="EMBL/GenBank/DDBJ databases">
        <authorList>
            <person name="Chen R.Y."/>
        </authorList>
    </citation>
    <scope>NUCLEOTIDE SEQUENCE [LARGE SCALE GENOMIC DNA]</scope>
    <source>
        <strain evidence="6 7">D2</strain>
    </source>
</reference>
<sequence length="265" mass="30353">MPIDDYHLSINRAQDKIKCHFTVMSINLPTQNYQSVRQQRLARATRQFNARGIAVKRCPHCLVAQYACICSWKRTAPCNTEVILLMHSAEILKPTNTGRLISDVLADKCHVFEWSRTEPPAELVKMLNEPSRQCFIVFPTEASNRQVYSEKPDNQESKTPTLIILDGTWRQAKRMFNQSSWLKPFPCLQLNIAKVEDYGLRKAFSHEQFSTAQAAAFALAQLGEIPAAQVLQAFYSVFIWHYAESKMNRQPTLTDNHRLLVGLAR</sequence>
<evidence type="ECO:0000313" key="7">
    <source>
        <dbReference type="Proteomes" id="UP001467690"/>
    </source>
</evidence>
<name>A0ABV1RJV2_9ALTE</name>
<dbReference type="RefSeq" id="WP_143870034.1">
    <property type="nucleotide sequence ID" value="NZ_CP041660.1"/>
</dbReference>
<accession>A0ABV1RJV2</accession>
<dbReference type="Proteomes" id="UP001467690">
    <property type="component" value="Unassembled WGS sequence"/>
</dbReference>